<evidence type="ECO:0000256" key="4">
    <source>
        <dbReference type="ARBA" id="ARBA00023125"/>
    </source>
</evidence>
<keyword evidence="4" id="KW-0238">DNA-binding</keyword>
<dbReference type="PANTHER" id="PTHR45967">
    <property type="entry name" value="G-BOX-BINDING FACTOR 3-RELATED"/>
    <property type="match status" value="1"/>
</dbReference>
<feature type="coiled-coil region" evidence="7">
    <location>
        <begin position="96"/>
        <end position="168"/>
    </location>
</feature>
<reference evidence="10" key="1">
    <citation type="journal article" date="2018" name="Gigascience">
        <title>Genome assembly of the Pink Ipe (Handroanthus impetiginosus, Bignoniaceae), a highly valued, ecologically keystone Neotropical timber forest tree.</title>
        <authorList>
            <person name="Silva-Junior O.B."/>
            <person name="Grattapaglia D."/>
            <person name="Novaes E."/>
            <person name="Collevatti R.G."/>
        </authorList>
    </citation>
    <scope>NUCLEOTIDE SEQUENCE [LARGE SCALE GENOMIC DNA]</scope>
    <source>
        <strain evidence="10">cv. UFG-1</strain>
    </source>
</reference>
<keyword evidence="7" id="KW-0175">Coiled coil</keyword>
<dbReference type="EMBL" id="NKXS01001793">
    <property type="protein sequence ID" value="PIN16827.1"/>
    <property type="molecule type" value="Genomic_DNA"/>
</dbReference>
<dbReference type="CDD" id="cd14702">
    <property type="entry name" value="bZIP_plant_GBF1"/>
    <property type="match status" value="1"/>
</dbReference>
<evidence type="ECO:0000256" key="3">
    <source>
        <dbReference type="ARBA" id="ARBA00023015"/>
    </source>
</evidence>
<evidence type="ECO:0000256" key="5">
    <source>
        <dbReference type="ARBA" id="ARBA00023163"/>
    </source>
</evidence>
<comment type="subcellular location">
    <subcellularLocation>
        <location evidence="1">Nucleus</location>
    </subcellularLocation>
</comment>
<protein>
    <recommendedName>
        <fullName evidence="8">BZIP domain-containing protein</fullName>
    </recommendedName>
</protein>
<sequence>MEPNGLFPAAEENDQMATRELSAAEALAGLSRCSSELKSSVQRLIKEPTGTSSCHRTQDQAIVVQPSFEKTSTMVESTFNPEETVRLGRNYRSNSGSKLKQNLTEAEKEARRLRRVQANRESARQTIRRRQAMHLELTRKAADLSEENKNLKKEKKLAMEECTLLKSRNDFLRLQMANVKKAQIANIKKAEPRTQAEIHNSAINSPPMFLYNKPSLLPFVWPSILPSSNVLELQYMFSSDVMSSSQFPLQHRDIPSLHQGQEISLGMTGPGNPLFVLPVPWVLPFLHHSSTLPSHSDTKKKGNEVAPSHKCGCVHGAGLSLLPESGDHYSRCHPKATPVAPETLSYIRPVGRPEPTRDYDFCDLNAVSASEHIFKSPHKNNQEPTICCHKESENVFASSKARMRRKELMKLKNINFLGVRNRSINC</sequence>
<evidence type="ECO:0000256" key="7">
    <source>
        <dbReference type="SAM" id="Coils"/>
    </source>
</evidence>
<keyword evidence="3" id="KW-0805">Transcription regulation</keyword>
<feature type="domain" description="BZIP" evidence="8">
    <location>
        <begin position="109"/>
        <end position="172"/>
    </location>
</feature>
<evidence type="ECO:0000313" key="10">
    <source>
        <dbReference type="Proteomes" id="UP000231279"/>
    </source>
</evidence>
<evidence type="ECO:0000256" key="1">
    <source>
        <dbReference type="ARBA" id="ARBA00004123"/>
    </source>
</evidence>
<dbReference type="InterPro" id="IPR046347">
    <property type="entry name" value="bZIP_sf"/>
</dbReference>
<name>A0A2G9HGZ6_9LAMI</name>
<dbReference type="InterPro" id="IPR004827">
    <property type="entry name" value="bZIP"/>
</dbReference>
<evidence type="ECO:0000259" key="8">
    <source>
        <dbReference type="PROSITE" id="PS50217"/>
    </source>
</evidence>
<evidence type="ECO:0000256" key="6">
    <source>
        <dbReference type="ARBA" id="ARBA00023242"/>
    </source>
</evidence>
<dbReference type="PANTHER" id="PTHR45967:SF28">
    <property type="entry name" value="BASIC-LEUCINE ZIPPER (BZIP) TRANSCRIPTION FACTOR FAMILY PROTEIN"/>
    <property type="match status" value="1"/>
</dbReference>
<comment type="similarity">
    <text evidence="2">Belongs to the bZIP family.</text>
</comment>
<organism evidence="9 10">
    <name type="scientific">Handroanthus impetiginosus</name>
    <dbReference type="NCBI Taxonomy" id="429701"/>
    <lineage>
        <taxon>Eukaryota</taxon>
        <taxon>Viridiplantae</taxon>
        <taxon>Streptophyta</taxon>
        <taxon>Embryophyta</taxon>
        <taxon>Tracheophyta</taxon>
        <taxon>Spermatophyta</taxon>
        <taxon>Magnoliopsida</taxon>
        <taxon>eudicotyledons</taxon>
        <taxon>Gunneridae</taxon>
        <taxon>Pentapetalae</taxon>
        <taxon>asterids</taxon>
        <taxon>lamiids</taxon>
        <taxon>Lamiales</taxon>
        <taxon>Bignoniaceae</taxon>
        <taxon>Crescentiina</taxon>
        <taxon>Tabebuia alliance</taxon>
        <taxon>Handroanthus</taxon>
    </lineage>
</organism>
<dbReference type="GO" id="GO:0003700">
    <property type="term" value="F:DNA-binding transcription factor activity"/>
    <property type="evidence" value="ECO:0007669"/>
    <property type="project" value="InterPro"/>
</dbReference>
<dbReference type="AlphaFoldDB" id="A0A2G9HGZ6"/>
<dbReference type="InterPro" id="IPR044827">
    <property type="entry name" value="GBF-like"/>
</dbReference>
<dbReference type="InterPro" id="IPR045314">
    <property type="entry name" value="bZIP_plant_GBF1"/>
</dbReference>
<dbReference type="Proteomes" id="UP000231279">
    <property type="component" value="Unassembled WGS sequence"/>
</dbReference>
<dbReference type="Pfam" id="PF00170">
    <property type="entry name" value="bZIP_1"/>
    <property type="match status" value="1"/>
</dbReference>
<proteinExistence type="inferred from homology"/>
<keyword evidence="6" id="KW-0539">Nucleus</keyword>
<keyword evidence="10" id="KW-1185">Reference proteome</keyword>
<dbReference type="SMART" id="SM00338">
    <property type="entry name" value="BRLZ"/>
    <property type="match status" value="1"/>
</dbReference>
<evidence type="ECO:0000256" key="2">
    <source>
        <dbReference type="ARBA" id="ARBA00007163"/>
    </source>
</evidence>
<gene>
    <name evidence="9" type="ORF">CDL12_10529</name>
</gene>
<keyword evidence="5" id="KW-0804">Transcription</keyword>
<dbReference type="PROSITE" id="PS50217">
    <property type="entry name" value="BZIP"/>
    <property type="match status" value="1"/>
</dbReference>
<accession>A0A2G9HGZ6</accession>
<comment type="caution">
    <text evidence="9">The sequence shown here is derived from an EMBL/GenBank/DDBJ whole genome shotgun (WGS) entry which is preliminary data.</text>
</comment>
<dbReference type="SUPFAM" id="SSF57959">
    <property type="entry name" value="Leucine zipper domain"/>
    <property type="match status" value="1"/>
</dbReference>
<dbReference type="OrthoDB" id="1928614at2759"/>
<evidence type="ECO:0000313" key="9">
    <source>
        <dbReference type="EMBL" id="PIN16827.1"/>
    </source>
</evidence>
<dbReference type="GO" id="GO:0005634">
    <property type="term" value="C:nucleus"/>
    <property type="evidence" value="ECO:0007669"/>
    <property type="project" value="UniProtKB-SubCell"/>
</dbReference>
<dbReference type="GO" id="GO:0043565">
    <property type="term" value="F:sequence-specific DNA binding"/>
    <property type="evidence" value="ECO:0007669"/>
    <property type="project" value="InterPro"/>
</dbReference>
<dbReference type="STRING" id="429701.A0A2G9HGZ6"/>